<evidence type="ECO:0000313" key="10">
    <source>
        <dbReference type="EMBL" id="EFH81440.1"/>
    </source>
</evidence>
<evidence type="ECO:0000256" key="2">
    <source>
        <dbReference type="ARBA" id="ARBA00012637"/>
    </source>
</evidence>
<dbReference type="FunCoup" id="D6U4L0">
    <property type="interactions" value="233"/>
</dbReference>
<sequence>MYASKNIPRVQTMDGIPAAEDPLPRVVIIGAGFAGLKAALHLRNAPVHLTVIDRTNHHLFQPLLYQVATATLSPGEISSPIRHVLKRQRNAEVIMAEVTGVDTVQKRVLLGERSVPYDYLVVATGAREKYFEHDEWKPLAPGLKSIEDARAIRHKLLHAFETAEQERDVERQKELLTFVIVGAGPTGVEMAGAIAEVARKVLTSEFRHIDPSLARIVLIEAHEWVLSAFPEKLSHRAERELRRLGVEICTKTFVTQIDERGVVANGERIQACTVFWTAGVQASPAANWLDVEADGAGRVPVAEDLSVPGLENVFVIGDTAACTWRGRLLPGVAPVAMQQGVYVARLIAARVAGRAMQPFHYVDKGNLATIGRGFAVLQMGRLKLWGFPAWVLWLLIHIYYLIGFENRILVLMQWAWAYITFRRGVRLITQVEPLAS</sequence>
<comment type="similarity">
    <text evidence="1">Belongs to the NADH dehydrogenase family.</text>
</comment>
<gene>
    <name evidence="10" type="ORF">Krac_2160</name>
</gene>
<comment type="catalytic activity">
    <reaction evidence="7">
        <text>a quinone + NADH + H(+) = a quinol + NAD(+)</text>
        <dbReference type="Rhea" id="RHEA:46160"/>
        <dbReference type="ChEBI" id="CHEBI:15378"/>
        <dbReference type="ChEBI" id="CHEBI:24646"/>
        <dbReference type="ChEBI" id="CHEBI:57540"/>
        <dbReference type="ChEBI" id="CHEBI:57945"/>
        <dbReference type="ChEBI" id="CHEBI:132124"/>
        <dbReference type="EC" id="1.6.5.9"/>
    </reaction>
</comment>
<keyword evidence="5 10" id="KW-0560">Oxidoreductase</keyword>
<dbReference type="EC" id="1.6.5.9" evidence="2"/>
<reference evidence="10 11" key="1">
    <citation type="journal article" date="2011" name="Stand. Genomic Sci.">
        <title>Non-contiguous finished genome sequence and contextual data of the filamentous soil bacterium Ktedonobacter racemifer type strain (SOSP1-21).</title>
        <authorList>
            <person name="Chang Y.J."/>
            <person name="Land M."/>
            <person name="Hauser L."/>
            <person name="Chertkov O."/>
            <person name="Del Rio T.G."/>
            <person name="Nolan M."/>
            <person name="Copeland A."/>
            <person name="Tice H."/>
            <person name="Cheng J.F."/>
            <person name="Lucas S."/>
            <person name="Han C."/>
            <person name="Goodwin L."/>
            <person name="Pitluck S."/>
            <person name="Ivanova N."/>
            <person name="Ovchinikova G."/>
            <person name="Pati A."/>
            <person name="Chen A."/>
            <person name="Palaniappan K."/>
            <person name="Mavromatis K."/>
            <person name="Liolios K."/>
            <person name="Brettin T."/>
            <person name="Fiebig A."/>
            <person name="Rohde M."/>
            <person name="Abt B."/>
            <person name="Goker M."/>
            <person name="Detter J.C."/>
            <person name="Woyke T."/>
            <person name="Bristow J."/>
            <person name="Eisen J.A."/>
            <person name="Markowitz V."/>
            <person name="Hugenholtz P."/>
            <person name="Kyrpides N.C."/>
            <person name="Klenk H.P."/>
            <person name="Lapidus A."/>
        </authorList>
    </citation>
    <scope>NUCLEOTIDE SEQUENCE [LARGE SCALE GENOMIC DNA]</scope>
    <source>
        <strain evidence="11">DSM 44963</strain>
    </source>
</reference>
<keyword evidence="8" id="KW-0812">Transmembrane</keyword>
<keyword evidence="3" id="KW-0285">Flavoprotein</keyword>
<evidence type="ECO:0000256" key="7">
    <source>
        <dbReference type="ARBA" id="ARBA00047599"/>
    </source>
</evidence>
<dbReference type="AlphaFoldDB" id="D6U4L0"/>
<keyword evidence="10" id="KW-0830">Ubiquinone</keyword>
<dbReference type="Pfam" id="PF07992">
    <property type="entry name" value="Pyr_redox_2"/>
    <property type="match status" value="1"/>
</dbReference>
<evidence type="ECO:0000256" key="3">
    <source>
        <dbReference type="ARBA" id="ARBA00022630"/>
    </source>
</evidence>
<dbReference type="SUPFAM" id="SSF51905">
    <property type="entry name" value="FAD/NAD(P)-binding domain"/>
    <property type="match status" value="1"/>
</dbReference>
<dbReference type="eggNOG" id="COG1252">
    <property type="taxonomic scope" value="Bacteria"/>
</dbReference>
<evidence type="ECO:0000256" key="1">
    <source>
        <dbReference type="ARBA" id="ARBA00005272"/>
    </source>
</evidence>
<evidence type="ECO:0000256" key="5">
    <source>
        <dbReference type="ARBA" id="ARBA00023002"/>
    </source>
</evidence>
<keyword evidence="8" id="KW-0472">Membrane</keyword>
<evidence type="ECO:0000259" key="9">
    <source>
        <dbReference type="Pfam" id="PF07992"/>
    </source>
</evidence>
<evidence type="ECO:0000256" key="6">
    <source>
        <dbReference type="ARBA" id="ARBA00023027"/>
    </source>
</evidence>
<dbReference type="EMBL" id="ADVG01000004">
    <property type="protein sequence ID" value="EFH81440.1"/>
    <property type="molecule type" value="Genomic_DNA"/>
</dbReference>
<proteinExistence type="inferred from homology"/>
<feature type="transmembrane region" description="Helical" evidence="8">
    <location>
        <begin position="384"/>
        <end position="402"/>
    </location>
</feature>
<evidence type="ECO:0000256" key="4">
    <source>
        <dbReference type="ARBA" id="ARBA00022827"/>
    </source>
</evidence>
<dbReference type="PRINTS" id="PR00368">
    <property type="entry name" value="FADPNR"/>
</dbReference>
<feature type="domain" description="FAD/NAD(P)-binding" evidence="9">
    <location>
        <begin position="25"/>
        <end position="340"/>
    </location>
</feature>
<dbReference type="PRINTS" id="PR00411">
    <property type="entry name" value="PNDRDTASEI"/>
</dbReference>
<dbReference type="InParanoid" id="D6U4L0"/>
<keyword evidence="11" id="KW-1185">Reference proteome</keyword>
<keyword evidence="6" id="KW-0520">NAD</keyword>
<dbReference type="STRING" id="485913.Krac_2160"/>
<dbReference type="RefSeq" id="WP_007918815.1">
    <property type="nucleotide sequence ID" value="NZ_ADVG01000004.1"/>
</dbReference>
<organism evidence="10 11">
    <name type="scientific">Ktedonobacter racemifer DSM 44963</name>
    <dbReference type="NCBI Taxonomy" id="485913"/>
    <lineage>
        <taxon>Bacteria</taxon>
        <taxon>Bacillati</taxon>
        <taxon>Chloroflexota</taxon>
        <taxon>Ktedonobacteria</taxon>
        <taxon>Ktedonobacterales</taxon>
        <taxon>Ktedonobacteraceae</taxon>
        <taxon>Ktedonobacter</taxon>
    </lineage>
</organism>
<name>D6U4L0_KTERA</name>
<dbReference type="PANTHER" id="PTHR43706">
    <property type="entry name" value="NADH DEHYDROGENASE"/>
    <property type="match status" value="1"/>
</dbReference>
<accession>D6U4L0</accession>
<dbReference type="GO" id="GO:0050136">
    <property type="term" value="F:NADH dehydrogenase (quinone) (non-electrogenic) activity"/>
    <property type="evidence" value="ECO:0007669"/>
    <property type="project" value="UniProtKB-EC"/>
</dbReference>
<evidence type="ECO:0000313" key="11">
    <source>
        <dbReference type="Proteomes" id="UP000004508"/>
    </source>
</evidence>
<keyword evidence="8" id="KW-1133">Transmembrane helix</keyword>
<dbReference type="InterPro" id="IPR045024">
    <property type="entry name" value="NDH-2"/>
</dbReference>
<dbReference type="InterPro" id="IPR036188">
    <property type="entry name" value="FAD/NAD-bd_sf"/>
</dbReference>
<comment type="caution">
    <text evidence="10">The sequence shown here is derived from an EMBL/GenBank/DDBJ whole genome shotgun (WGS) entry which is preliminary data.</text>
</comment>
<evidence type="ECO:0000256" key="8">
    <source>
        <dbReference type="SAM" id="Phobius"/>
    </source>
</evidence>
<dbReference type="PANTHER" id="PTHR43706:SF47">
    <property type="entry name" value="EXTERNAL NADH-UBIQUINONE OXIDOREDUCTASE 1, MITOCHONDRIAL-RELATED"/>
    <property type="match status" value="1"/>
</dbReference>
<dbReference type="Gene3D" id="3.50.50.100">
    <property type="match status" value="1"/>
</dbReference>
<keyword evidence="4" id="KW-0274">FAD</keyword>
<dbReference type="Proteomes" id="UP000004508">
    <property type="component" value="Unassembled WGS sequence"/>
</dbReference>
<dbReference type="InterPro" id="IPR023753">
    <property type="entry name" value="FAD/NAD-binding_dom"/>
</dbReference>
<protein>
    <recommendedName>
        <fullName evidence="2">NADH:ubiquinone reductase (non-electrogenic)</fullName>
        <ecNumber evidence="2">1.6.5.9</ecNumber>
    </recommendedName>
</protein>